<reference evidence="1 2" key="1">
    <citation type="submission" date="2018-01" db="EMBL/GenBank/DDBJ databases">
        <title>Complete genome sequence of Bacteriovorax stolpii DSM12778.</title>
        <authorList>
            <person name="Tang B."/>
            <person name="Chang J."/>
        </authorList>
    </citation>
    <scope>NUCLEOTIDE SEQUENCE [LARGE SCALE GENOMIC DNA]</scope>
    <source>
        <strain evidence="1 2">DSM 12778</strain>
    </source>
</reference>
<accession>A0A2K9NTG9</accession>
<dbReference type="PROSITE" id="PS51257">
    <property type="entry name" value="PROKAR_LIPOPROTEIN"/>
    <property type="match status" value="1"/>
</dbReference>
<dbReference type="RefSeq" id="WP_102243335.1">
    <property type="nucleotide sequence ID" value="NZ_CP025704.1"/>
</dbReference>
<dbReference type="EMBL" id="CP025704">
    <property type="protein sequence ID" value="AUN98044.1"/>
    <property type="molecule type" value="Genomic_DNA"/>
</dbReference>
<evidence type="ECO:0000313" key="1">
    <source>
        <dbReference type="EMBL" id="AUN98044.1"/>
    </source>
</evidence>
<proteinExistence type="predicted"/>
<protein>
    <submittedName>
        <fullName evidence="1">Uncharacterized protein</fullName>
    </submittedName>
</protein>
<gene>
    <name evidence="1" type="ORF">C0V70_07965</name>
</gene>
<dbReference type="KEGG" id="bsto:C0V70_07965"/>
<evidence type="ECO:0000313" key="2">
    <source>
        <dbReference type="Proteomes" id="UP000235584"/>
    </source>
</evidence>
<dbReference type="Proteomes" id="UP000235584">
    <property type="component" value="Chromosome"/>
</dbReference>
<sequence length="323" mass="36380">MKHALMIALVLLFSACKIETQKSTPTESASQALTDNQIALEADVNNSEEIARFKEELERKQAENPDQIFEVVSKEVSSGSVILSGLKDDHLYKNKNFYIFIGLGSTENDQTIQKTDWDAIYYIMNYVTKLKFRVMINVQATSEHLKLAASDEETSVILWSSHGNKKAFYDFDGKAVPYDVFKGKSKNFYQLILSSCEGRIALNNNYAIDGLKTWAWSGLTNSTELKQFLVSDKWSAQDGAILSTPKNNVTCTASGSKYALMKASTRSEYYGYNFDSLNDCNARIQTMKNNKICSRGDEGIRKVDINTLTLSNEEYATFEECMN</sequence>
<name>A0A2K9NTG9_BACTC</name>
<organism evidence="1 2">
    <name type="scientific">Bacteriovorax stolpii</name>
    <name type="common">Bdellovibrio stolpii</name>
    <dbReference type="NCBI Taxonomy" id="960"/>
    <lineage>
        <taxon>Bacteria</taxon>
        <taxon>Pseudomonadati</taxon>
        <taxon>Bdellovibrionota</taxon>
        <taxon>Bacteriovoracia</taxon>
        <taxon>Bacteriovoracales</taxon>
        <taxon>Bacteriovoracaceae</taxon>
        <taxon>Bacteriovorax</taxon>
    </lineage>
</organism>
<dbReference type="AlphaFoldDB" id="A0A2K9NTG9"/>
<keyword evidence="2" id="KW-1185">Reference proteome</keyword>